<organism evidence="5 6">
    <name type="scientific">Allohahella marinimesophila</name>
    <dbReference type="NCBI Taxonomy" id="1054972"/>
    <lineage>
        <taxon>Bacteria</taxon>
        <taxon>Pseudomonadati</taxon>
        <taxon>Pseudomonadota</taxon>
        <taxon>Gammaproteobacteria</taxon>
        <taxon>Oceanospirillales</taxon>
        <taxon>Hahellaceae</taxon>
        <taxon>Allohahella</taxon>
    </lineage>
</organism>
<sequence length="238" mass="25769">MIQLISYDTLGHANHGWLNARHHFSFANYYDPERMGFGTLRVVNDDVIAAGTGFGTHPHNNMEIITYVRQGGITHRDSLGNEGRTGAGDVQVMSAGTGVAHSEYNRGSEATNLYQIWIEPAKRNVAPRWEARVFPEAQVEDKLVPLASGREADLEQGALLIHQDATISGGRLAEGRSIEHELKYLGYLLVSHGSVDVNGQKASKGDALAISDVSRLTITADSDSEVLLIDVPAAVQPA</sequence>
<evidence type="ECO:0000259" key="3">
    <source>
        <dbReference type="Pfam" id="PF02678"/>
    </source>
</evidence>
<dbReference type="EMBL" id="BAABBO010000012">
    <property type="protein sequence ID" value="GAA3970397.1"/>
    <property type="molecule type" value="Genomic_DNA"/>
</dbReference>
<comment type="similarity">
    <text evidence="1 2">Belongs to the pirin family.</text>
</comment>
<dbReference type="InterPro" id="IPR012093">
    <property type="entry name" value="Pirin"/>
</dbReference>
<evidence type="ECO:0000256" key="1">
    <source>
        <dbReference type="ARBA" id="ARBA00008416"/>
    </source>
</evidence>
<name>A0ABP7PSN3_9GAMM</name>
<dbReference type="Pfam" id="PF02678">
    <property type="entry name" value="Pirin"/>
    <property type="match status" value="1"/>
</dbReference>
<dbReference type="PIRSF" id="PIRSF006232">
    <property type="entry name" value="Pirin"/>
    <property type="match status" value="1"/>
</dbReference>
<dbReference type="PANTHER" id="PTHR43212:SF3">
    <property type="entry name" value="QUERCETIN 2,3-DIOXYGENASE"/>
    <property type="match status" value="1"/>
</dbReference>
<evidence type="ECO:0000256" key="2">
    <source>
        <dbReference type="RuleBase" id="RU003457"/>
    </source>
</evidence>
<proteinExistence type="inferred from homology"/>
<comment type="caution">
    <text evidence="5">The sequence shown here is derived from an EMBL/GenBank/DDBJ whole genome shotgun (WGS) entry which is preliminary data.</text>
</comment>
<keyword evidence="6" id="KW-1185">Reference proteome</keyword>
<dbReference type="InterPro" id="IPR011051">
    <property type="entry name" value="RmlC_Cupin_sf"/>
</dbReference>
<dbReference type="Pfam" id="PF17954">
    <property type="entry name" value="Pirin_C_2"/>
    <property type="match status" value="1"/>
</dbReference>
<evidence type="ECO:0000313" key="5">
    <source>
        <dbReference type="EMBL" id="GAA3970397.1"/>
    </source>
</evidence>
<dbReference type="InterPro" id="IPR014710">
    <property type="entry name" value="RmlC-like_jellyroll"/>
</dbReference>
<dbReference type="Gene3D" id="2.60.120.10">
    <property type="entry name" value="Jelly Rolls"/>
    <property type="match status" value="2"/>
</dbReference>
<dbReference type="CDD" id="cd02910">
    <property type="entry name" value="cupin_Yhhw_N"/>
    <property type="match status" value="1"/>
</dbReference>
<dbReference type="PANTHER" id="PTHR43212">
    <property type="entry name" value="QUERCETIN 2,3-DIOXYGENASE"/>
    <property type="match status" value="1"/>
</dbReference>
<dbReference type="InterPro" id="IPR003829">
    <property type="entry name" value="Pirin_N_dom"/>
</dbReference>
<dbReference type="Proteomes" id="UP001501337">
    <property type="component" value="Unassembled WGS sequence"/>
</dbReference>
<feature type="domain" description="Quercetin 2,3-dioxygenase C-terminal cupin" evidence="4">
    <location>
        <begin position="154"/>
        <end position="231"/>
    </location>
</feature>
<protein>
    <submittedName>
        <fullName evidence="5">Pirin family protein</fullName>
    </submittedName>
</protein>
<reference evidence="6" key="1">
    <citation type="journal article" date="2019" name="Int. J. Syst. Evol. Microbiol.">
        <title>The Global Catalogue of Microorganisms (GCM) 10K type strain sequencing project: providing services to taxonomists for standard genome sequencing and annotation.</title>
        <authorList>
            <consortium name="The Broad Institute Genomics Platform"/>
            <consortium name="The Broad Institute Genome Sequencing Center for Infectious Disease"/>
            <person name="Wu L."/>
            <person name="Ma J."/>
        </authorList>
    </citation>
    <scope>NUCLEOTIDE SEQUENCE [LARGE SCALE GENOMIC DNA]</scope>
    <source>
        <strain evidence="6">JCM 17555</strain>
    </source>
</reference>
<dbReference type="RefSeq" id="WP_344807792.1">
    <property type="nucleotide sequence ID" value="NZ_BAABBO010000012.1"/>
</dbReference>
<gene>
    <name evidence="5" type="ORF">GCM10022278_30020</name>
</gene>
<evidence type="ECO:0000259" key="4">
    <source>
        <dbReference type="Pfam" id="PF17954"/>
    </source>
</evidence>
<accession>A0ABP7PSN3</accession>
<dbReference type="InterPro" id="IPR041602">
    <property type="entry name" value="Quercetinase_C"/>
</dbReference>
<evidence type="ECO:0000313" key="6">
    <source>
        <dbReference type="Proteomes" id="UP001501337"/>
    </source>
</evidence>
<feature type="domain" description="Pirin N-terminal" evidence="3">
    <location>
        <begin position="12"/>
        <end position="118"/>
    </location>
</feature>
<dbReference type="SUPFAM" id="SSF51182">
    <property type="entry name" value="RmlC-like cupins"/>
    <property type="match status" value="1"/>
</dbReference>